<evidence type="ECO:0000256" key="3">
    <source>
        <dbReference type="ARBA" id="ARBA00022630"/>
    </source>
</evidence>
<keyword evidence="3" id="KW-0285">Flavoprotein</keyword>
<dbReference type="EMBL" id="NMUH01005944">
    <property type="protein sequence ID" value="MQM14065.1"/>
    <property type="molecule type" value="Genomic_DNA"/>
</dbReference>
<keyword evidence="8" id="KW-0274">FAD</keyword>
<keyword evidence="4" id="KW-0288">FMN</keyword>
<evidence type="ECO:0000256" key="9">
    <source>
        <dbReference type="ARBA" id="ARBA00022840"/>
    </source>
</evidence>
<keyword evidence="7" id="KW-0547">Nucleotide-binding</keyword>
<dbReference type="InterPro" id="IPR015864">
    <property type="entry name" value="FAD_synthase"/>
</dbReference>
<dbReference type="GO" id="GO:0005524">
    <property type="term" value="F:ATP binding"/>
    <property type="evidence" value="ECO:0007669"/>
    <property type="project" value="UniProtKB-KW"/>
</dbReference>
<evidence type="ECO:0000313" key="12">
    <source>
        <dbReference type="Proteomes" id="UP000652761"/>
    </source>
</evidence>
<evidence type="ECO:0000256" key="4">
    <source>
        <dbReference type="ARBA" id="ARBA00022643"/>
    </source>
</evidence>
<evidence type="ECO:0000256" key="5">
    <source>
        <dbReference type="ARBA" id="ARBA00022679"/>
    </source>
</evidence>
<evidence type="ECO:0000256" key="1">
    <source>
        <dbReference type="ARBA" id="ARBA00004726"/>
    </source>
</evidence>
<reference evidence="11" key="1">
    <citation type="submission" date="2017-07" db="EMBL/GenBank/DDBJ databases">
        <title>Taro Niue Genome Assembly and Annotation.</title>
        <authorList>
            <person name="Atibalentja N."/>
            <person name="Keating K."/>
            <person name="Fields C.J."/>
        </authorList>
    </citation>
    <scope>NUCLEOTIDE SEQUENCE</scope>
    <source>
        <strain evidence="11">Niue_2</strain>
        <tissue evidence="11">Leaf</tissue>
    </source>
</reference>
<sequence>MAPSLSRSFGAASAAALHLPRAHSPFSRAAAATMTAAAFSSFRPSAGPPSLSRTCSCGVPLVLGWKSAALGTGFRCAASATAVEAPGNDHQVSHLLDSAVQSLCTTKEVFLQDIVRIYCCLKEKSYMITHNSLKGYHLSTDMSRSCEQQGLEVDNAEQVKDSLLTDCGPDQECVTGGIVALGKFDALHIGHRELAVQASKAGTPFLLSFAGMADILGWENRAPIVAKCDRRRVLTSWAPFCGDITPLEYHVEFSKVRHLSPREFVERLSKELGIIGVVAGENYRFGYRAEGDASDLVRLCNEYGMEAYILSPVLDSKNNSQGQSEWVSSTRVRQALAVGDMRYVSELLGRKHRLVLTANEECIVERNKISIPKSCMLNQQPKDGFYEGCSLLMDDKLVGPCRVVIDTNKVHAELDSTIEGASPNWNCQHVSIEFA</sequence>
<accession>A0A843X674</accession>
<evidence type="ECO:0000256" key="6">
    <source>
        <dbReference type="ARBA" id="ARBA00022695"/>
    </source>
</evidence>
<gene>
    <name evidence="11" type="ORF">Taro_046992</name>
</gene>
<protein>
    <recommendedName>
        <fullName evidence="2">FAD synthase</fullName>
        <ecNumber evidence="2">2.7.7.2</ecNumber>
    </recommendedName>
</protein>
<dbReference type="GO" id="GO:0009231">
    <property type="term" value="P:riboflavin biosynthetic process"/>
    <property type="evidence" value="ECO:0007669"/>
    <property type="project" value="InterPro"/>
</dbReference>
<dbReference type="EC" id="2.7.7.2" evidence="2"/>
<dbReference type="UniPathway" id="UPA00277">
    <property type="reaction ID" value="UER00407"/>
</dbReference>
<dbReference type="GO" id="GO:0003919">
    <property type="term" value="F:FMN adenylyltransferase activity"/>
    <property type="evidence" value="ECO:0007669"/>
    <property type="project" value="UniProtKB-EC"/>
</dbReference>
<keyword evidence="9" id="KW-0067">ATP-binding</keyword>
<evidence type="ECO:0000256" key="8">
    <source>
        <dbReference type="ARBA" id="ARBA00022827"/>
    </source>
</evidence>
<evidence type="ECO:0000259" key="10">
    <source>
        <dbReference type="Pfam" id="PF06574"/>
    </source>
</evidence>
<dbReference type="OrthoDB" id="414641at2759"/>
<dbReference type="Proteomes" id="UP000652761">
    <property type="component" value="Unassembled WGS sequence"/>
</dbReference>
<dbReference type="SUPFAM" id="SSF52374">
    <property type="entry name" value="Nucleotidylyl transferase"/>
    <property type="match status" value="1"/>
</dbReference>
<dbReference type="InterPro" id="IPR014729">
    <property type="entry name" value="Rossmann-like_a/b/a_fold"/>
</dbReference>
<evidence type="ECO:0000256" key="7">
    <source>
        <dbReference type="ARBA" id="ARBA00022741"/>
    </source>
</evidence>
<keyword evidence="5" id="KW-0808">Transferase</keyword>
<feature type="domain" description="FAD synthetase" evidence="10">
    <location>
        <begin position="254"/>
        <end position="316"/>
    </location>
</feature>
<proteinExistence type="predicted"/>
<keyword evidence="6" id="KW-0548">Nucleotidyltransferase</keyword>
<dbReference type="Pfam" id="PF06574">
    <property type="entry name" value="FAD_syn"/>
    <property type="match status" value="1"/>
</dbReference>
<keyword evidence="12" id="KW-1185">Reference proteome</keyword>
<evidence type="ECO:0000256" key="2">
    <source>
        <dbReference type="ARBA" id="ARBA00012393"/>
    </source>
</evidence>
<comment type="pathway">
    <text evidence="1">Cofactor biosynthesis; FAD biosynthesis; FAD from FMN: step 1/1.</text>
</comment>
<organism evidence="11 12">
    <name type="scientific">Colocasia esculenta</name>
    <name type="common">Wild taro</name>
    <name type="synonym">Arum esculentum</name>
    <dbReference type="NCBI Taxonomy" id="4460"/>
    <lineage>
        <taxon>Eukaryota</taxon>
        <taxon>Viridiplantae</taxon>
        <taxon>Streptophyta</taxon>
        <taxon>Embryophyta</taxon>
        <taxon>Tracheophyta</taxon>
        <taxon>Spermatophyta</taxon>
        <taxon>Magnoliopsida</taxon>
        <taxon>Liliopsida</taxon>
        <taxon>Araceae</taxon>
        <taxon>Aroideae</taxon>
        <taxon>Colocasieae</taxon>
        <taxon>Colocasia</taxon>
    </lineage>
</organism>
<dbReference type="GO" id="GO:0006747">
    <property type="term" value="P:FAD biosynthetic process"/>
    <property type="evidence" value="ECO:0007669"/>
    <property type="project" value="UniProtKB-UniPathway"/>
</dbReference>
<comment type="caution">
    <text evidence="11">The sequence shown here is derived from an EMBL/GenBank/DDBJ whole genome shotgun (WGS) entry which is preliminary data.</text>
</comment>
<evidence type="ECO:0000313" key="11">
    <source>
        <dbReference type="EMBL" id="MQM14065.1"/>
    </source>
</evidence>
<name>A0A843X674_COLES</name>
<dbReference type="AlphaFoldDB" id="A0A843X674"/>
<dbReference type="Gene3D" id="3.40.50.620">
    <property type="entry name" value="HUPs"/>
    <property type="match status" value="1"/>
</dbReference>